<sequence length="257" mass="29729">MRLLNTYTLELEERFDNIPPYAILSHTWGEEEVTFQDINDGSGRQKRGWSKIQNCCKIAKRYGYEYAWVDTCCIDKSSSSELTEAINSMFNWYLNSSVCYVFLEDLHDKVISEKDKLRWFSRGWTLQELIAPGKLRFRNSQWEYVGTRRELSPVINHITGIPTNILEHKGDIIDRLSRKSIAERMSWAAGRITKRSEDRAYSLMGLFSINMPLLYGEGGANAFFRLQEAIMKKSMDRSILCCLPPASLVWAIKKSLA</sequence>
<proteinExistence type="predicted"/>
<evidence type="ECO:0000313" key="2">
    <source>
        <dbReference type="EMBL" id="PSN73856.1"/>
    </source>
</evidence>
<feature type="domain" description="Heterokaryon incompatibility" evidence="1">
    <location>
        <begin position="21"/>
        <end position="109"/>
    </location>
</feature>
<accession>A0A2T2P8F9</accession>
<evidence type="ECO:0000259" key="1">
    <source>
        <dbReference type="Pfam" id="PF06985"/>
    </source>
</evidence>
<dbReference type="PANTHER" id="PTHR10622:SF10">
    <property type="entry name" value="HET DOMAIN-CONTAINING PROTEIN"/>
    <property type="match status" value="1"/>
</dbReference>
<dbReference type="AlphaFoldDB" id="A0A2T2P8F9"/>
<dbReference type="Pfam" id="PF06985">
    <property type="entry name" value="HET"/>
    <property type="match status" value="1"/>
</dbReference>
<dbReference type="STRING" id="1448308.A0A2T2P8F9"/>
<dbReference type="OrthoDB" id="20872at2759"/>
<dbReference type="Proteomes" id="UP000240883">
    <property type="component" value="Unassembled WGS sequence"/>
</dbReference>
<name>A0A2T2P8F9_CORCC</name>
<keyword evidence="3" id="KW-1185">Reference proteome</keyword>
<gene>
    <name evidence="2" type="ORF">BS50DRAFT_605597</name>
</gene>
<dbReference type="PANTHER" id="PTHR10622">
    <property type="entry name" value="HET DOMAIN-CONTAINING PROTEIN"/>
    <property type="match status" value="1"/>
</dbReference>
<dbReference type="InterPro" id="IPR010730">
    <property type="entry name" value="HET"/>
</dbReference>
<reference evidence="2 3" key="1">
    <citation type="journal article" date="2018" name="Front. Microbiol.">
        <title>Genome-Wide Analysis of Corynespora cassiicola Leaf Fall Disease Putative Effectors.</title>
        <authorList>
            <person name="Lopez D."/>
            <person name="Ribeiro S."/>
            <person name="Label P."/>
            <person name="Fumanal B."/>
            <person name="Venisse J.S."/>
            <person name="Kohler A."/>
            <person name="de Oliveira R.R."/>
            <person name="Labutti K."/>
            <person name="Lipzen A."/>
            <person name="Lail K."/>
            <person name="Bauer D."/>
            <person name="Ohm R.A."/>
            <person name="Barry K.W."/>
            <person name="Spatafora J."/>
            <person name="Grigoriev I.V."/>
            <person name="Martin F.M."/>
            <person name="Pujade-Renaud V."/>
        </authorList>
    </citation>
    <scope>NUCLEOTIDE SEQUENCE [LARGE SCALE GENOMIC DNA]</scope>
    <source>
        <strain evidence="2 3">Philippines</strain>
    </source>
</reference>
<evidence type="ECO:0000313" key="3">
    <source>
        <dbReference type="Proteomes" id="UP000240883"/>
    </source>
</evidence>
<protein>
    <submittedName>
        <fullName evidence="2">HET-domain-containing protein</fullName>
    </submittedName>
</protein>
<organism evidence="2 3">
    <name type="scientific">Corynespora cassiicola Philippines</name>
    <dbReference type="NCBI Taxonomy" id="1448308"/>
    <lineage>
        <taxon>Eukaryota</taxon>
        <taxon>Fungi</taxon>
        <taxon>Dikarya</taxon>
        <taxon>Ascomycota</taxon>
        <taxon>Pezizomycotina</taxon>
        <taxon>Dothideomycetes</taxon>
        <taxon>Pleosporomycetidae</taxon>
        <taxon>Pleosporales</taxon>
        <taxon>Corynesporascaceae</taxon>
        <taxon>Corynespora</taxon>
    </lineage>
</organism>
<dbReference type="EMBL" id="KZ678128">
    <property type="protein sequence ID" value="PSN73856.1"/>
    <property type="molecule type" value="Genomic_DNA"/>
</dbReference>